<feature type="transmembrane region" description="Helical" evidence="2">
    <location>
        <begin position="332"/>
        <end position="351"/>
    </location>
</feature>
<reference evidence="3 4" key="1">
    <citation type="submission" date="2018-11" db="EMBL/GenBank/DDBJ databases">
        <title>Chitinophaga lutea sp.nov., isolate from arsenic contaminated soil.</title>
        <authorList>
            <person name="Zong Y."/>
        </authorList>
    </citation>
    <scope>NUCLEOTIDE SEQUENCE [LARGE SCALE GENOMIC DNA]</scope>
    <source>
        <strain evidence="3 4">ZY74</strain>
    </source>
</reference>
<feature type="transmembrane region" description="Helical" evidence="2">
    <location>
        <begin position="255"/>
        <end position="275"/>
    </location>
</feature>
<feature type="transmembrane region" description="Helical" evidence="2">
    <location>
        <begin position="550"/>
        <end position="571"/>
    </location>
</feature>
<feature type="transmembrane region" description="Helical" evidence="2">
    <location>
        <begin position="232"/>
        <end position="248"/>
    </location>
</feature>
<keyword evidence="2" id="KW-1133">Transmembrane helix</keyword>
<feature type="transmembrane region" description="Helical" evidence="2">
    <location>
        <begin position="617"/>
        <end position="639"/>
    </location>
</feature>
<feature type="transmembrane region" description="Helical" evidence="2">
    <location>
        <begin position="380"/>
        <end position="400"/>
    </location>
</feature>
<organism evidence="3 4">
    <name type="scientific">Chitinophaga lutea</name>
    <dbReference type="NCBI Taxonomy" id="2488634"/>
    <lineage>
        <taxon>Bacteria</taxon>
        <taxon>Pseudomonadati</taxon>
        <taxon>Bacteroidota</taxon>
        <taxon>Chitinophagia</taxon>
        <taxon>Chitinophagales</taxon>
        <taxon>Chitinophagaceae</taxon>
        <taxon>Chitinophaga</taxon>
    </lineage>
</organism>
<comment type="caution">
    <text evidence="3">The sequence shown here is derived from an EMBL/GenBank/DDBJ whole genome shotgun (WGS) entry which is preliminary data.</text>
</comment>
<feature type="transmembrane region" description="Helical" evidence="2">
    <location>
        <begin position="785"/>
        <end position="802"/>
    </location>
</feature>
<dbReference type="Proteomes" id="UP000278351">
    <property type="component" value="Unassembled WGS sequence"/>
</dbReference>
<evidence type="ECO:0000313" key="3">
    <source>
        <dbReference type="EMBL" id="RPE09758.1"/>
    </source>
</evidence>
<feature type="region of interest" description="Disordered" evidence="1">
    <location>
        <begin position="42"/>
        <end position="137"/>
    </location>
</feature>
<feature type="transmembrane region" description="Helical" evidence="2">
    <location>
        <begin position="199"/>
        <end position="220"/>
    </location>
</feature>
<feature type="transmembrane region" description="Helical" evidence="2">
    <location>
        <begin position="724"/>
        <end position="748"/>
    </location>
</feature>
<dbReference type="AlphaFoldDB" id="A0A3N4PPU1"/>
<accession>A0A3N4PPU1</accession>
<feature type="transmembrane region" description="Helical" evidence="2">
    <location>
        <begin position="441"/>
        <end position="460"/>
    </location>
</feature>
<feature type="transmembrane region" description="Helical" evidence="2">
    <location>
        <begin position="309"/>
        <end position="326"/>
    </location>
</feature>
<dbReference type="Pfam" id="PF10101">
    <property type="entry name" value="DUF2339"/>
    <property type="match status" value="1"/>
</dbReference>
<feature type="transmembrane region" description="Helical" evidence="2">
    <location>
        <begin position="472"/>
        <end position="490"/>
    </location>
</feature>
<feature type="transmembrane region" description="Helical" evidence="2">
    <location>
        <begin position="651"/>
        <end position="670"/>
    </location>
</feature>
<gene>
    <name evidence="3" type="ORF">EGT74_22565</name>
</gene>
<feature type="transmembrane region" description="Helical" evidence="2">
    <location>
        <begin position="592"/>
        <end position="611"/>
    </location>
</feature>
<feature type="transmembrane region" description="Helical" evidence="2">
    <location>
        <begin position="281"/>
        <end position="302"/>
    </location>
</feature>
<proteinExistence type="predicted"/>
<evidence type="ECO:0000256" key="2">
    <source>
        <dbReference type="SAM" id="Phobius"/>
    </source>
</evidence>
<keyword evidence="2" id="KW-0472">Membrane</keyword>
<feature type="transmembrane region" description="Helical" evidence="2">
    <location>
        <begin position="356"/>
        <end position="374"/>
    </location>
</feature>
<evidence type="ECO:0000313" key="4">
    <source>
        <dbReference type="Proteomes" id="UP000278351"/>
    </source>
</evidence>
<feature type="transmembrane region" description="Helical" evidence="2">
    <location>
        <begin position="814"/>
        <end position="831"/>
    </location>
</feature>
<feature type="transmembrane region" description="Helical" evidence="2">
    <location>
        <begin position="6"/>
        <end position="24"/>
    </location>
</feature>
<feature type="transmembrane region" description="Helical" evidence="2">
    <location>
        <begin position="760"/>
        <end position="778"/>
    </location>
</feature>
<dbReference type="PANTHER" id="PTHR38434">
    <property type="entry name" value="BLL2549 PROTEIN"/>
    <property type="match status" value="1"/>
</dbReference>
<evidence type="ECO:0000256" key="1">
    <source>
        <dbReference type="SAM" id="MobiDB-lite"/>
    </source>
</evidence>
<dbReference type="EMBL" id="RPDH01000002">
    <property type="protein sequence ID" value="RPE09758.1"/>
    <property type="molecule type" value="Genomic_DNA"/>
</dbReference>
<sequence>MIEAILIILLLVLLFYIVSFRNEMERDMTELKIKLRHLEQNQLPPSPQEAPPFQTQPVADKMPLEERAAPYAAPRIHEASQPEASDASGHRPDVIPEETYTGTPSEGPAGEEDESHERESGAPVGSTNTPPETDPGFYMHIPSGEKVPGIDVIIPADEKEPSWQDIETAPAAAFTAPKEKQPGFWERNPDLEKFIGENLFNKIGIGILVIGIGFFLKYAIDKNWINETGRSFIGFFCGAVLIGLAHYLRKSFAAFSSVLVGGGVAVLYFTVTIAFQQYHLISQSVAFALMIVITAFTVLLSLSYNRKELAILAILGGFSSPFLVSTGHANEIVFFTYLLILNVGMLVLAYYKKWNVVNVICYVATILLYGGWLMKNLEGHARYGVPLLFGTLFYTVFFLMNVINNVRNRMKFGALEISILLSNTFLYYGAGMAILRYWGDGAFQGLFTALLAVFNCIFAYSLYRSKGGDRTLVFLLIGLVLTFMSLAAPIQLEGNHITLFWSAEAVLLLWLWQKSQITLMRYSAFLVLVLMFVSLIIDWGQIYFSNGPQLFPVFNKGLITGIVAAAAVWALRRLAGNEAQDSELLPSVKAAPVRKGLAGLLAGLLYLVISLELFHQLAFHAPLLTVLGMAAFNYLYIAILWRITRNGGEGVTMFLLLLSFGAALVMVTVLNGSVTNIRDAYVAQQAPFAYFLFHYLVIALLVWVGVCTYRHLQRAEAPLMMPVFKWVAAFVVLYLLSAELDHLLLLITRNQDTIHTSHRTGYAILWGLYAFVLMFMGLRLKSKDLRIISISVFGITIIKLFVFDLSGLGEGGKIAAFISLGILLLLISFMYQRLKKIILKDEESKP</sequence>
<feature type="transmembrane region" description="Helical" evidence="2">
    <location>
        <begin position="496"/>
        <end position="512"/>
    </location>
</feature>
<protein>
    <submittedName>
        <fullName evidence="3">DUF2339 domain-containing protein</fullName>
    </submittedName>
</protein>
<keyword evidence="4" id="KW-1185">Reference proteome</keyword>
<name>A0A3N4PPU1_9BACT</name>
<dbReference type="InterPro" id="IPR019286">
    <property type="entry name" value="DUF2339_TM"/>
</dbReference>
<feature type="transmembrane region" description="Helical" evidence="2">
    <location>
        <begin position="412"/>
        <end position="435"/>
    </location>
</feature>
<dbReference type="PANTHER" id="PTHR38434:SF1">
    <property type="entry name" value="BLL2549 PROTEIN"/>
    <property type="match status" value="1"/>
</dbReference>
<feature type="transmembrane region" description="Helical" evidence="2">
    <location>
        <begin position="690"/>
        <end position="712"/>
    </location>
</feature>
<feature type="transmembrane region" description="Helical" evidence="2">
    <location>
        <begin position="524"/>
        <end position="544"/>
    </location>
</feature>
<keyword evidence="2" id="KW-0812">Transmembrane</keyword>